<evidence type="ECO:0000313" key="1">
    <source>
        <dbReference type="EMBL" id="GIO25967.1"/>
    </source>
</evidence>
<accession>A0A919X4Y8</accession>
<evidence type="ECO:0000313" key="2">
    <source>
        <dbReference type="Proteomes" id="UP000676917"/>
    </source>
</evidence>
<proteinExistence type="predicted"/>
<protein>
    <submittedName>
        <fullName evidence="1">Uncharacterized protein</fullName>
    </submittedName>
</protein>
<dbReference type="Proteomes" id="UP000676917">
    <property type="component" value="Unassembled WGS sequence"/>
</dbReference>
<name>A0A919X4Y8_9BACI</name>
<sequence>MKELVGKCAKCNKEIYCENGFLNGVHENGKLTCFKCTEQ</sequence>
<comment type="caution">
    <text evidence="1">The sequence shown here is derived from an EMBL/GenBank/DDBJ whole genome shotgun (WGS) entry which is preliminary data.</text>
</comment>
<keyword evidence="2" id="KW-1185">Reference proteome</keyword>
<organism evidence="1 2">
    <name type="scientific">Ornithinibacillus bavariensis</name>
    <dbReference type="NCBI Taxonomy" id="545502"/>
    <lineage>
        <taxon>Bacteria</taxon>
        <taxon>Bacillati</taxon>
        <taxon>Bacillota</taxon>
        <taxon>Bacilli</taxon>
        <taxon>Bacillales</taxon>
        <taxon>Bacillaceae</taxon>
        <taxon>Ornithinibacillus</taxon>
    </lineage>
</organism>
<reference evidence="1" key="1">
    <citation type="submission" date="2021-03" db="EMBL/GenBank/DDBJ databases">
        <title>Antimicrobial resistance genes in bacteria isolated from Japanese honey, and their potential for conferring macrolide and lincosamide resistance in the American foulbrood pathogen Paenibacillus larvae.</title>
        <authorList>
            <person name="Okamoto M."/>
            <person name="Kumagai M."/>
            <person name="Kanamori H."/>
            <person name="Takamatsu D."/>
        </authorList>
    </citation>
    <scope>NUCLEOTIDE SEQUENCE</scope>
    <source>
        <strain evidence="1">J43TS3</strain>
    </source>
</reference>
<gene>
    <name evidence="1" type="ORF">J43TS3_05780</name>
</gene>
<dbReference type="AlphaFoldDB" id="A0A919X4Y8"/>
<dbReference type="EMBL" id="BORP01000001">
    <property type="protein sequence ID" value="GIO25967.1"/>
    <property type="molecule type" value="Genomic_DNA"/>
</dbReference>